<feature type="non-terminal residue" evidence="1">
    <location>
        <position position="169"/>
    </location>
</feature>
<dbReference type="AlphaFoldDB" id="A0A8J2KZR0"/>
<proteinExistence type="predicted"/>
<evidence type="ECO:0000313" key="2">
    <source>
        <dbReference type="Proteomes" id="UP000708208"/>
    </source>
</evidence>
<accession>A0A8J2KZR0</accession>
<dbReference type="EMBL" id="CAJVCH010287233">
    <property type="protein sequence ID" value="CAG7785013.1"/>
    <property type="molecule type" value="Genomic_DNA"/>
</dbReference>
<reference evidence="1" key="1">
    <citation type="submission" date="2021-06" db="EMBL/GenBank/DDBJ databases">
        <authorList>
            <person name="Hodson N. C."/>
            <person name="Mongue J. A."/>
            <person name="Jaron S. K."/>
        </authorList>
    </citation>
    <scope>NUCLEOTIDE SEQUENCE</scope>
</reference>
<organism evidence="1 2">
    <name type="scientific">Allacma fusca</name>
    <dbReference type="NCBI Taxonomy" id="39272"/>
    <lineage>
        <taxon>Eukaryota</taxon>
        <taxon>Metazoa</taxon>
        <taxon>Ecdysozoa</taxon>
        <taxon>Arthropoda</taxon>
        <taxon>Hexapoda</taxon>
        <taxon>Collembola</taxon>
        <taxon>Symphypleona</taxon>
        <taxon>Sminthuridae</taxon>
        <taxon>Allacma</taxon>
    </lineage>
</organism>
<keyword evidence="2" id="KW-1185">Reference proteome</keyword>
<evidence type="ECO:0000313" key="1">
    <source>
        <dbReference type="EMBL" id="CAG7785013.1"/>
    </source>
</evidence>
<dbReference type="Proteomes" id="UP000708208">
    <property type="component" value="Unassembled WGS sequence"/>
</dbReference>
<protein>
    <submittedName>
        <fullName evidence="1">Uncharacterized protein</fullName>
    </submittedName>
</protein>
<gene>
    <name evidence="1" type="ORF">AFUS01_LOCUS23665</name>
</gene>
<feature type="non-terminal residue" evidence="1">
    <location>
        <position position="1"/>
    </location>
</feature>
<comment type="caution">
    <text evidence="1">The sequence shown here is derived from an EMBL/GenBank/DDBJ whole genome shotgun (WGS) entry which is preliminary data.</text>
</comment>
<name>A0A8J2KZR0_9HEXA</name>
<sequence>MAFSKNQAGRVIEEIRTMTDLARHLVTSAEAELEDSVTVTSRTLGEMIDAFLIERPGLMIVTTFEEGDPISWSNQIRTLVDQLPSADGIGRERELCILIRRYLLAIPDHYSDSSSGSVNYTSAAREVSPAPGVQEPSWTAGTPALVSTAPTSYIKGAPKDVANVHPDQR</sequence>